<accession>A0A7D4U388</accession>
<protein>
    <submittedName>
        <fullName evidence="3">FHA domain-containing protein</fullName>
    </submittedName>
</protein>
<evidence type="ECO:0000313" key="4">
    <source>
        <dbReference type="Proteomes" id="UP000502498"/>
    </source>
</evidence>
<dbReference type="InterPro" id="IPR008984">
    <property type="entry name" value="SMAD_FHA_dom_sf"/>
</dbReference>
<dbReference type="Gene3D" id="2.60.200.20">
    <property type="match status" value="1"/>
</dbReference>
<feature type="domain" description="FHA" evidence="2">
    <location>
        <begin position="17"/>
        <end position="69"/>
    </location>
</feature>
<gene>
    <name evidence="3" type="ORF">HQM25_03045</name>
</gene>
<proteinExistence type="predicted"/>
<evidence type="ECO:0000313" key="3">
    <source>
        <dbReference type="EMBL" id="QKJ18465.1"/>
    </source>
</evidence>
<name>A0A7D4U388_9MICO</name>
<organism evidence="3 4">
    <name type="scientific">Microbacterium hominis</name>
    <dbReference type="NCBI Taxonomy" id="162426"/>
    <lineage>
        <taxon>Bacteria</taxon>
        <taxon>Bacillati</taxon>
        <taxon>Actinomycetota</taxon>
        <taxon>Actinomycetes</taxon>
        <taxon>Micrococcales</taxon>
        <taxon>Microbacteriaceae</taxon>
        <taxon>Microbacterium</taxon>
    </lineage>
</organism>
<reference evidence="3 4" key="1">
    <citation type="submission" date="2020-05" db="EMBL/GenBank/DDBJ databases">
        <title>Strain PA2F3 complete genome.</title>
        <authorList>
            <person name="Kim Y.-S."/>
            <person name="Kim S.-J."/>
            <person name="Jung H.-k."/>
            <person name="Kim S.-E."/>
            <person name="Kim K.-H."/>
        </authorList>
    </citation>
    <scope>NUCLEOTIDE SEQUENCE [LARGE SCALE GENOMIC DNA]</scope>
    <source>
        <strain evidence="3 4">PA2F3</strain>
    </source>
</reference>
<dbReference type="AlphaFoldDB" id="A0A7D4U388"/>
<dbReference type="EMBL" id="CP054038">
    <property type="protein sequence ID" value="QKJ18465.1"/>
    <property type="molecule type" value="Genomic_DNA"/>
</dbReference>
<dbReference type="InterPro" id="IPR000253">
    <property type="entry name" value="FHA_dom"/>
</dbReference>
<dbReference type="PROSITE" id="PS50006">
    <property type="entry name" value="FHA_DOMAIN"/>
    <property type="match status" value="1"/>
</dbReference>
<evidence type="ECO:0000259" key="2">
    <source>
        <dbReference type="PROSITE" id="PS50006"/>
    </source>
</evidence>
<dbReference type="Proteomes" id="UP000502498">
    <property type="component" value="Chromosome"/>
</dbReference>
<keyword evidence="1" id="KW-0597">Phosphoprotein</keyword>
<dbReference type="Pfam" id="PF00498">
    <property type="entry name" value="FHA"/>
    <property type="match status" value="1"/>
</dbReference>
<evidence type="ECO:0000256" key="1">
    <source>
        <dbReference type="ARBA" id="ARBA00022553"/>
    </source>
</evidence>
<dbReference type="SUPFAM" id="SSF49879">
    <property type="entry name" value="SMAD/FHA domain"/>
    <property type="match status" value="1"/>
</dbReference>
<dbReference type="CDD" id="cd00060">
    <property type="entry name" value="FHA"/>
    <property type="match status" value="1"/>
</dbReference>
<sequence length="107" mass="11486">MLALPTGTEVDLSADVVYLGRRPSPNAAFPQAQLVEIHDGTVSKTHARLERRDDGWAIADLDSTNGTVLVGADGAEREIEPGEIVAVTERFFVGDAVVRLTRADDGR</sequence>